<feature type="region of interest" description="Disordered" evidence="3">
    <location>
        <begin position="837"/>
        <end position="865"/>
    </location>
</feature>
<dbReference type="PROSITE" id="PS50994">
    <property type="entry name" value="INTEGRASE"/>
    <property type="match status" value="1"/>
</dbReference>
<dbReference type="InterPro" id="IPR036397">
    <property type="entry name" value="RNaseH_sf"/>
</dbReference>
<dbReference type="InterPro" id="IPR043502">
    <property type="entry name" value="DNA/RNA_pol_sf"/>
</dbReference>
<comment type="caution">
    <text evidence="6">The sequence shown here is derived from an EMBL/GenBank/DDBJ whole genome shotgun (WGS) entry which is preliminary data.</text>
</comment>
<evidence type="ECO:0000256" key="2">
    <source>
        <dbReference type="ARBA" id="ARBA00012180"/>
    </source>
</evidence>
<dbReference type="Pfam" id="PF00665">
    <property type="entry name" value="rve"/>
    <property type="match status" value="1"/>
</dbReference>
<dbReference type="Gene3D" id="3.40.50.1110">
    <property type="entry name" value="SGNH hydrolase"/>
    <property type="match status" value="1"/>
</dbReference>
<dbReference type="PANTHER" id="PTHR37984:SF15">
    <property type="entry name" value="INTEGRASE CATALYTIC DOMAIN-CONTAINING PROTEIN"/>
    <property type="match status" value="1"/>
</dbReference>
<organism evidence="6 7">
    <name type="scientific">Synaphobranchus kaupii</name>
    <name type="common">Kaup's arrowtooth eel</name>
    <dbReference type="NCBI Taxonomy" id="118154"/>
    <lineage>
        <taxon>Eukaryota</taxon>
        <taxon>Metazoa</taxon>
        <taxon>Chordata</taxon>
        <taxon>Craniata</taxon>
        <taxon>Vertebrata</taxon>
        <taxon>Euteleostomi</taxon>
        <taxon>Actinopterygii</taxon>
        <taxon>Neopterygii</taxon>
        <taxon>Teleostei</taxon>
        <taxon>Anguilliformes</taxon>
        <taxon>Synaphobranchidae</taxon>
        <taxon>Synaphobranchus</taxon>
    </lineage>
</organism>
<evidence type="ECO:0000259" key="5">
    <source>
        <dbReference type="PROSITE" id="PS50994"/>
    </source>
</evidence>
<evidence type="ECO:0000313" key="6">
    <source>
        <dbReference type="EMBL" id="KAJ8348962.1"/>
    </source>
</evidence>
<keyword evidence="7" id="KW-1185">Reference proteome</keyword>
<dbReference type="GO" id="GO:0003676">
    <property type="term" value="F:nucleic acid binding"/>
    <property type="evidence" value="ECO:0007669"/>
    <property type="project" value="InterPro"/>
</dbReference>
<dbReference type="AlphaFoldDB" id="A0A9Q1IQU0"/>
<name>A0A9Q1IQU0_SYNKA</name>
<evidence type="ECO:0000256" key="1">
    <source>
        <dbReference type="ARBA" id="ARBA00010879"/>
    </source>
</evidence>
<dbReference type="EC" id="3.1.26.4" evidence="2"/>
<feature type="domain" description="Reverse transcriptase" evidence="4">
    <location>
        <begin position="1"/>
        <end position="65"/>
    </location>
</feature>
<dbReference type="GO" id="GO:0004523">
    <property type="term" value="F:RNA-DNA hybrid ribonuclease activity"/>
    <property type="evidence" value="ECO:0007669"/>
    <property type="project" value="UniProtKB-EC"/>
</dbReference>
<reference evidence="6" key="1">
    <citation type="journal article" date="2023" name="Science">
        <title>Genome structures resolve the early diversification of teleost fishes.</title>
        <authorList>
            <person name="Parey E."/>
            <person name="Louis A."/>
            <person name="Montfort J."/>
            <person name="Bouchez O."/>
            <person name="Roques C."/>
            <person name="Iampietro C."/>
            <person name="Lluch J."/>
            <person name="Castinel A."/>
            <person name="Donnadieu C."/>
            <person name="Desvignes T."/>
            <person name="Floi Bucao C."/>
            <person name="Jouanno E."/>
            <person name="Wen M."/>
            <person name="Mejri S."/>
            <person name="Dirks R."/>
            <person name="Jansen H."/>
            <person name="Henkel C."/>
            <person name="Chen W.J."/>
            <person name="Zahm M."/>
            <person name="Cabau C."/>
            <person name="Klopp C."/>
            <person name="Thompson A.W."/>
            <person name="Robinson-Rechavi M."/>
            <person name="Braasch I."/>
            <person name="Lecointre G."/>
            <person name="Bobe J."/>
            <person name="Postlethwait J.H."/>
            <person name="Berthelot C."/>
            <person name="Roest Crollius H."/>
            <person name="Guiguen Y."/>
        </authorList>
    </citation>
    <scope>NUCLEOTIDE SEQUENCE</scope>
    <source>
        <strain evidence="6">WJC10195</strain>
    </source>
</reference>
<sequence length="875" mass="97256">MSTILAGVPGVAVYLDDIVVHGPDRPTHDARLHRVFEALTRHHLTMNDEKCLFSVSTVDFIGFRLSAEGIAPLSSNVEAIQRIPERTSASQVASFLGMTAYYLRFLPHYSQMTAPLRQLLRKEEPWDWSPACAEAFCTLKAQLTSPPVLAHFNLSGPTLLTCDASAAAIGAVLSQVQDGTERPTAFASRALTPTEQRYSVGEREALACVWACERWHMYLYGRHFTIRTDHQALTTALSTSGSGHKPLRLHRWAERLRQYHYDLTFTPGRDNVETDLLSRSITAPTPSVPSSDGEPTDDEEPALIQTLYAPLQPVVTFEELKVVSDKDPVLSTLCTFIRNGWPSHIPEELKPFTRVKDELSCWADTCVSRGLCTVIPSALRARVLSMAHEGHLGIVKLKQRCCDLEHVQLDICGEIHGRSVPLHQRFLVVVYDLHSKWPEVVPVGTVTSHTIIRILDGLFARWGVPKAVTTDNGPQLTSAEFSDFLGGVKHIRTAFYKPQANGGVECFNATLKNGIRAHLAQGCTLEVALNQTVLHYRASPHSTTQVSPAVLMLGRELELPLHRLRAPAGRPHRASSLTQIRETIATRQQEMKKRVDKTRRARAPSIQVSDWVRARRPQQHNKMASFWSEPRQVRRLMGPATFLLDDGSRWHTSRLRKVPVPLSEHAAEAQTPPPSLYTMGTDPGPPPHPVLDVAPVQEPVVLEPRPLRCPTTETALELLSEQRLGHAKHVLIHTGTNDLSTCRIDVAKALKQVAAKATQEYPAAKVTISTLLPRTDVPQRIIHSINAEVSRGCALLPNVHLAHHRDFRHYHLYDQVHLNKEGVKMFPRVLKDTALGRTSTSNYSDKRNPAIHATPPHPTQPPAPTRPCIATLAAC</sequence>
<feature type="domain" description="Integrase catalytic" evidence="5">
    <location>
        <begin position="395"/>
        <end position="556"/>
    </location>
</feature>
<dbReference type="Gene3D" id="3.30.70.270">
    <property type="match status" value="2"/>
</dbReference>
<feature type="region of interest" description="Disordered" evidence="3">
    <location>
        <begin position="280"/>
        <end position="299"/>
    </location>
</feature>
<accession>A0A9Q1IQU0</accession>
<dbReference type="Gene3D" id="3.30.420.10">
    <property type="entry name" value="Ribonuclease H-like superfamily/Ribonuclease H"/>
    <property type="match status" value="1"/>
</dbReference>
<dbReference type="InterPro" id="IPR043128">
    <property type="entry name" value="Rev_trsase/Diguanyl_cyclase"/>
</dbReference>
<dbReference type="InterPro" id="IPR036514">
    <property type="entry name" value="SGNH_hydro_sf"/>
</dbReference>
<dbReference type="SUPFAM" id="SSF56672">
    <property type="entry name" value="DNA/RNA polymerases"/>
    <property type="match status" value="1"/>
</dbReference>
<dbReference type="SUPFAM" id="SSF52266">
    <property type="entry name" value="SGNH hydrolase"/>
    <property type="match status" value="1"/>
</dbReference>
<dbReference type="OrthoDB" id="775972at2759"/>
<dbReference type="EMBL" id="JAINUF010000010">
    <property type="protein sequence ID" value="KAJ8348962.1"/>
    <property type="molecule type" value="Genomic_DNA"/>
</dbReference>
<dbReference type="PROSITE" id="PS50878">
    <property type="entry name" value="RT_POL"/>
    <property type="match status" value="1"/>
</dbReference>
<evidence type="ECO:0000256" key="3">
    <source>
        <dbReference type="SAM" id="MobiDB-lite"/>
    </source>
</evidence>
<dbReference type="InterPro" id="IPR001584">
    <property type="entry name" value="Integrase_cat-core"/>
</dbReference>
<dbReference type="SUPFAM" id="SSF53098">
    <property type="entry name" value="Ribonuclease H-like"/>
    <property type="match status" value="1"/>
</dbReference>
<protein>
    <recommendedName>
        <fullName evidence="2">ribonuclease H</fullName>
        <ecNumber evidence="2">3.1.26.4</ecNumber>
    </recommendedName>
</protein>
<feature type="compositionally biased region" description="Pro residues" evidence="3">
    <location>
        <begin position="855"/>
        <end position="865"/>
    </location>
</feature>
<dbReference type="InterPro" id="IPR012337">
    <property type="entry name" value="RNaseH-like_sf"/>
</dbReference>
<dbReference type="Gene3D" id="3.10.20.370">
    <property type="match status" value="1"/>
</dbReference>
<dbReference type="InterPro" id="IPR000477">
    <property type="entry name" value="RT_dom"/>
</dbReference>
<dbReference type="PANTHER" id="PTHR37984">
    <property type="entry name" value="PROTEIN CBG26694"/>
    <property type="match status" value="1"/>
</dbReference>
<dbReference type="CDD" id="cd09274">
    <property type="entry name" value="RNase_HI_RT_Ty3"/>
    <property type="match status" value="1"/>
</dbReference>
<proteinExistence type="inferred from homology"/>
<dbReference type="InterPro" id="IPR050951">
    <property type="entry name" value="Retrovirus_Pol_polyprotein"/>
</dbReference>
<dbReference type="FunFam" id="3.10.20.370:FF:000001">
    <property type="entry name" value="Retrovirus-related Pol polyprotein from transposon 17.6-like protein"/>
    <property type="match status" value="1"/>
</dbReference>
<evidence type="ECO:0000259" key="4">
    <source>
        <dbReference type="PROSITE" id="PS50878"/>
    </source>
</evidence>
<dbReference type="FunFam" id="3.30.70.270:FF:000026">
    <property type="entry name" value="Transposon Ty3-G Gag-Pol polyprotein"/>
    <property type="match status" value="1"/>
</dbReference>
<comment type="similarity">
    <text evidence="1">Belongs to the beta type-B retroviral polymerase family. HERV class-II K(HML-2) pol subfamily.</text>
</comment>
<evidence type="ECO:0000313" key="7">
    <source>
        <dbReference type="Proteomes" id="UP001152622"/>
    </source>
</evidence>
<gene>
    <name evidence="6" type="ORF">SKAU_G00275510</name>
</gene>
<dbReference type="Proteomes" id="UP001152622">
    <property type="component" value="Chromosome 10"/>
</dbReference>
<feature type="compositionally biased region" description="Polar residues" evidence="3">
    <location>
        <begin position="280"/>
        <end position="290"/>
    </location>
</feature>
<dbReference type="GO" id="GO:0015074">
    <property type="term" value="P:DNA integration"/>
    <property type="evidence" value="ECO:0007669"/>
    <property type="project" value="InterPro"/>
</dbReference>
<dbReference type="InterPro" id="IPR041577">
    <property type="entry name" value="RT_RNaseH_2"/>
</dbReference>
<dbReference type="Pfam" id="PF17919">
    <property type="entry name" value="RT_RNaseH_2"/>
    <property type="match status" value="1"/>
</dbReference>